<dbReference type="Proteomes" id="UP000694845">
    <property type="component" value="Unplaced"/>
</dbReference>
<feature type="compositionally biased region" description="Acidic residues" evidence="1">
    <location>
        <begin position="13"/>
        <end position="22"/>
    </location>
</feature>
<feature type="domain" description="Sacsin/Nov" evidence="2">
    <location>
        <begin position="29"/>
        <end position="271"/>
    </location>
</feature>
<feature type="region of interest" description="Disordered" evidence="1">
    <location>
        <begin position="1"/>
        <end position="22"/>
    </location>
</feature>
<feature type="compositionally biased region" description="Basic and acidic residues" evidence="1">
    <location>
        <begin position="1"/>
        <end position="12"/>
    </location>
</feature>
<dbReference type="KEGG" id="aplc:110985509"/>
<dbReference type="InterPro" id="IPR036890">
    <property type="entry name" value="HATPase_C_sf"/>
</dbReference>
<dbReference type="OrthoDB" id="1262810at2759"/>
<dbReference type="RefSeq" id="XP_022102272.1">
    <property type="nucleotide sequence ID" value="XM_022246580.1"/>
</dbReference>
<dbReference type="RefSeq" id="XP_022102271.1">
    <property type="nucleotide sequence ID" value="XM_022246579.1"/>
</dbReference>
<evidence type="ECO:0000313" key="4">
    <source>
        <dbReference type="RefSeq" id="XP_022102271.1"/>
    </source>
</evidence>
<protein>
    <submittedName>
        <fullName evidence="4 5">Sacsin-like</fullName>
    </submittedName>
</protein>
<dbReference type="PANTHER" id="PTHR46919:SF2">
    <property type="entry name" value="SACSIN"/>
    <property type="match status" value="1"/>
</dbReference>
<reference evidence="4 5" key="1">
    <citation type="submission" date="2025-04" db="UniProtKB">
        <authorList>
            <consortium name="RefSeq"/>
        </authorList>
    </citation>
    <scope>IDENTIFICATION</scope>
</reference>
<proteinExistence type="predicted"/>
<dbReference type="Gene3D" id="3.30.565.10">
    <property type="entry name" value="Histidine kinase-like ATPase, C-terminal domain"/>
    <property type="match status" value="1"/>
</dbReference>
<evidence type="ECO:0000256" key="1">
    <source>
        <dbReference type="SAM" id="MobiDB-lite"/>
    </source>
</evidence>
<dbReference type="SUPFAM" id="SSF55874">
    <property type="entry name" value="ATPase domain of HSP90 chaperone/DNA topoisomerase II/histidine kinase"/>
    <property type="match status" value="3"/>
</dbReference>
<dbReference type="GeneID" id="110985509"/>
<accession>A0A8B7ZBA8</accession>
<feature type="domain" description="Sacsin/Nov" evidence="2">
    <location>
        <begin position="2401"/>
        <end position="2636"/>
    </location>
</feature>
<dbReference type="OMA" id="EVMNAFW"/>
<dbReference type="PANTHER" id="PTHR46919">
    <property type="entry name" value="ZINC FINGER, C3HC4 TYPE (RING FINGER) FAMILY PROTEIN"/>
    <property type="match status" value="1"/>
</dbReference>
<keyword evidence="3" id="KW-1185">Reference proteome</keyword>
<organism evidence="3 5">
    <name type="scientific">Acanthaster planci</name>
    <name type="common">Crown-of-thorns starfish</name>
    <dbReference type="NCBI Taxonomy" id="133434"/>
    <lineage>
        <taxon>Eukaryota</taxon>
        <taxon>Metazoa</taxon>
        <taxon>Echinodermata</taxon>
        <taxon>Eleutherozoa</taxon>
        <taxon>Asterozoa</taxon>
        <taxon>Asteroidea</taxon>
        <taxon>Valvatacea</taxon>
        <taxon>Valvatida</taxon>
        <taxon>Acanthasteridae</taxon>
        <taxon>Acanthaster</taxon>
    </lineage>
</organism>
<evidence type="ECO:0000313" key="3">
    <source>
        <dbReference type="Proteomes" id="UP000694845"/>
    </source>
</evidence>
<feature type="domain" description="Sacsin/Nov" evidence="2">
    <location>
        <begin position="1374"/>
        <end position="1620"/>
    </location>
</feature>
<gene>
    <name evidence="4 5" type="primary">LOC110985509</name>
</gene>
<sequence>MAHLEDESQNRQEDDEPQDDEIFEMTMPPLCVYLRRILCKYPQGALLKELVQNADDAKARNVIFLFDRTEHPRDQLCSGKLAEFQGPALCAYNDASFTKEDWKNIQHPEYSSKREDPTKVGRFGLGFISVFHLTDMPWILSQGRIGYLDPLEEHFDDPAADTTYGGKRGKSWKLSEALLNRYPDQFSPFLLDLFSCNKATFQNGKFAGTIFRFPLRKTESKLSSSVFQDHQEVMKLFETFQTDADLSLLFLKNVESIAVYERGPNQEHPRLIFRVQIRQDDRHQVRHNRETFFSKIPERQDFCTDGNLQIESHPGPSGNDIVSKFIIVNSLKSRDVSADLDALIHDKEVKFLPWMGMAFQTNSIVEQNGRWFCFLPLPESEAVVLPVHIHGYFGLSDDRRRIKWPDKESQYDKEARWNHLLVTEVLPEVYAELLLAAIEKSKDPAYAMLPVDVYKGWPCKEKITESELWSGTVKRFLLLLKDKDIFYTDQGRWMKPADIFINTKNDKLISKVLIQKKLPVALLPNHILDLLDWADFDYQMVTPELVRNCIRGDDLRFLTREEKLELLEYVISDCITDLNGLHLLPLGNEEFTSFGENLPTVYIASNENPSMLIPNGEEKFAASDMPAVLRDSKVKTFTQLRAFCITDVAPLLLEMFPIAWRNFSASNTMPWTPGVDKHPSSEWLKMLWQWLSRNHMQLQLSTFKCIPLVPAPTNSITRLRESGLISSNLWSTVDTDRLSENICSFLESIGAIVVRDELPEYMTHHPHLKDFIRSPTPKGVMTILETMSDRNGTEHIYDSILRLSSEAKDELRNLLTQPHWTPTDRQKNILRHVPLFFTSDGHYISAESCRAAVPANYFGIPVSTLNDGSKYIVQRDTSENLSSLVRVISERELLANNILPAVAEGYYELSESVEIMTWVLERPTFDDLTRKAKFIPGTSDTQLLCPDDLYEPIDKLKLLLRGKNVFPTGVYAEGRLLKLLQRFSLKNQSEISSADVLHAALELDKTQETDQADVARGRLLLEHINLHPHLLMENVRRNGTDEKPLHVFLKELHWVPCEASCPHGYPASAGWMGNSRTLYSPTDIGMIEFSLLCGSVRPLVDLANMQEDLLSAFAWKKPDPNDRAECQRVICHLKNISDTHQPGQETHTVSDSVSVIYQFLGEASDPTVAEIFETHLNRSHPWVWHGSGFTTPDKIALSTGSLSISLIPYLHIVPEDMQKYSIFLSKGGVQQTFSVTELCSVLLSVQAKHQPEHVPSEEEYQTDLNLVCNILKYIVDHANVSTVTPDILVPCRTDRGQRLLKMVPPCECLYVDQQRLVQQLYDKDTKEELNKEVIHESISNDVAQRLGLLPLSHFLAPTDEVEYETDGPHITPVNAIKQNLDMYKNNDVFKELIQNADDAGATEVRFLFDWRSNEKTASALLSEGMKTCHGPALWAYNDARFSRHDIRNICSVAAQSKKHQTDKIGRFGLGFTSVYHLTDIPSVVSGPYVLICDPRTIHLGLRVKPGQPGIRIDLTNDRHRRTLRSYPNQFQPYNGIFGCDLTASTKGFDHTLFRLPLRTEFGASSQQPNQLSDFICDTKDRVLPLIESVKKFSSTLLLFTQNVVKVSLHELSENQSGMEDIMSVTVSRLRQLPRSISFNYDTAELKTERGLLFATTECIKDPDLPLPETTMVLKIAHTIHESEEPTESAEVNKDLYFITSSCMAKGDILDLAQTPEGEEDAVLPCGGIAAQLDFGDGDCLMPKAVEGSAFSYLPLSVLTGLPFHINGNFLLQPNRRQLWGKSSSGTEAFEVRWNCCFMETVLCNALLNLLQDLRLLQEQNVVDASNFQTLWPKRKRCDSDFHPLVDAFYRRIGRENSAPAVIVNQGQWLTVHDCFFTEWVATDPQGLRCSIKVVLAENQRPKTHVVLEPEVTTSISEAGANSFLDVNTFSVERFLQQVFFPALVDRRHIEHEHHNEIILHVLDLRLGERKITEYDDHLKTTKCIPVSPHGAKLVTPDYLVDPCAPIASLYSEQDGRFPYGSQYREQARLVSLTELGMASSDLPWEEICKRAESMRIKHQFEQQGMTLLNLMDKKLRNFDQPTPEQQERIRNAPFLPVLEKPKNYPASWFRCDEEMMSAAALFGEGHRDLLGSVKPLLDDKRLGTVATSPQIRGLLGIHEKGILVTDVMQQLAIIIKEAPVCIQETSSIVANIYTFLQDSVCKCDDDGRTDEEDRNVLEILRSMNFVLCDDGVFRECSTLAFDYSGPNGPYLFASPPRHSRVRKLLKRCGVKSEFEVVDYLNTLYLLKEKYRGKPLKESDLDTAKAMMAHIVKQWISDRHKTQSILQDNQVFVPDNSSILRTPCELTLGVPDLEESHEDVHVYTHSCVTTKEAEVFGIMTQKERQLEACSSSAGFEMEFGQHEELVDRLRSILVSYPNISDVFKELLQNADDAKATEVHFVYDPRSHETGKIISETWAPIQRMPSLCVYNDKPFSEADISGIQKVGIGAKRDDITAAGRFGIGFSAIYHLTDCPSFFSNCDTLCVFDPLLKYVQGTREKKAGKRFSTGEHFRKVCSDMLRGYLVDTEEFSGMKGTMFRFPLRTEPSKISKRVYGLADVQSLLEQFQVIAQDGLLFLNNVKKITISCVDEQANKLNKRFSINATFSDDDQNRRLAITKYIELYNTPGLEIAPVSYVYSLQTCDSEDTKRSWLISQRLGFQDPAINGQDFSDTTGLKKPLPRGGVAALIKDNKRVNPKHDRHKSMKAYCLLPLPISTNLPVHVNGAFELDPIRRHLLKGDTGTKTGGGVEDSGIHRWNQQLVQNVIAPAYAKLLQHAGQKLLGDCHRIK</sequence>
<evidence type="ECO:0000313" key="5">
    <source>
        <dbReference type="RefSeq" id="XP_022102272.1"/>
    </source>
</evidence>
<dbReference type="InterPro" id="IPR058210">
    <property type="entry name" value="SACS/Nov_dom"/>
</dbReference>
<name>A0A8B7ZBA8_ACAPL</name>
<dbReference type="Pfam" id="PF25794">
    <property type="entry name" value="SACS"/>
    <property type="match status" value="3"/>
</dbReference>
<evidence type="ECO:0000259" key="2">
    <source>
        <dbReference type="Pfam" id="PF25794"/>
    </source>
</evidence>
<dbReference type="NCBIfam" id="NF047352">
    <property type="entry name" value="P_loop_sacsin"/>
    <property type="match status" value="3"/>
</dbReference>